<evidence type="ECO:0000256" key="1">
    <source>
        <dbReference type="SAM" id="SignalP"/>
    </source>
</evidence>
<sequence>MCHLDLALFVSFSKILFLKSSAVRKDWITPVSRLQKQLTNFTTRSCKAKSVDIVKTCKILLKKSRGAKFNVVVGGAAGGCVAADVTLLHYSFFRRLLCPFESQKRNDSAGFLEVRQVECQQRF</sequence>
<feature type="signal peptide" evidence="1">
    <location>
        <begin position="1"/>
        <end position="22"/>
    </location>
</feature>
<accession>A0A4U5N1F9</accession>
<comment type="caution">
    <text evidence="2">The sequence shown here is derived from an EMBL/GenBank/DDBJ whole genome shotgun (WGS) entry which is preliminary data.</text>
</comment>
<evidence type="ECO:0000313" key="2">
    <source>
        <dbReference type="EMBL" id="TKR76088.1"/>
    </source>
</evidence>
<dbReference type="EMBL" id="AZBU02000005">
    <property type="protein sequence ID" value="TKR76088.1"/>
    <property type="molecule type" value="Genomic_DNA"/>
</dbReference>
<proteinExistence type="predicted"/>
<evidence type="ECO:0000313" key="3">
    <source>
        <dbReference type="Proteomes" id="UP000298663"/>
    </source>
</evidence>
<name>A0A4U5N1F9_STECR</name>
<protein>
    <recommendedName>
        <fullName evidence="4">PNPLA domain-containing protein</fullName>
    </recommendedName>
</protein>
<reference evidence="2 3" key="2">
    <citation type="journal article" date="2019" name="G3 (Bethesda)">
        <title>Hybrid Assembly of the Genome of the Entomopathogenic Nematode Steinernema carpocapsae Identifies the X-Chromosome.</title>
        <authorList>
            <person name="Serra L."/>
            <person name="Macchietto M."/>
            <person name="Macias-Munoz A."/>
            <person name="McGill C.J."/>
            <person name="Rodriguez I.M."/>
            <person name="Rodriguez B."/>
            <person name="Murad R."/>
            <person name="Mortazavi A."/>
        </authorList>
    </citation>
    <scope>NUCLEOTIDE SEQUENCE [LARGE SCALE GENOMIC DNA]</scope>
    <source>
        <strain evidence="2 3">ALL</strain>
    </source>
</reference>
<reference evidence="2 3" key="1">
    <citation type="journal article" date="2015" name="Genome Biol.">
        <title>Comparative genomics of Steinernema reveals deeply conserved gene regulatory networks.</title>
        <authorList>
            <person name="Dillman A.R."/>
            <person name="Macchietto M."/>
            <person name="Porter C.F."/>
            <person name="Rogers A."/>
            <person name="Williams B."/>
            <person name="Antoshechkin I."/>
            <person name="Lee M.M."/>
            <person name="Goodwin Z."/>
            <person name="Lu X."/>
            <person name="Lewis E.E."/>
            <person name="Goodrich-Blair H."/>
            <person name="Stock S.P."/>
            <person name="Adams B.J."/>
            <person name="Sternberg P.W."/>
            <person name="Mortazavi A."/>
        </authorList>
    </citation>
    <scope>NUCLEOTIDE SEQUENCE [LARGE SCALE GENOMIC DNA]</scope>
    <source>
        <strain evidence="2 3">ALL</strain>
    </source>
</reference>
<feature type="chain" id="PRO_5020674128" description="PNPLA domain-containing protein" evidence="1">
    <location>
        <begin position="23"/>
        <end position="123"/>
    </location>
</feature>
<gene>
    <name evidence="2" type="ORF">L596_017284</name>
</gene>
<dbReference type="Proteomes" id="UP000298663">
    <property type="component" value="Unassembled WGS sequence"/>
</dbReference>
<organism evidence="2 3">
    <name type="scientific">Steinernema carpocapsae</name>
    <name type="common">Entomopathogenic nematode</name>
    <dbReference type="NCBI Taxonomy" id="34508"/>
    <lineage>
        <taxon>Eukaryota</taxon>
        <taxon>Metazoa</taxon>
        <taxon>Ecdysozoa</taxon>
        <taxon>Nematoda</taxon>
        <taxon>Chromadorea</taxon>
        <taxon>Rhabditida</taxon>
        <taxon>Tylenchina</taxon>
        <taxon>Panagrolaimomorpha</taxon>
        <taxon>Strongyloidoidea</taxon>
        <taxon>Steinernematidae</taxon>
        <taxon>Steinernema</taxon>
    </lineage>
</organism>
<keyword evidence="1" id="KW-0732">Signal</keyword>
<keyword evidence="3" id="KW-1185">Reference proteome</keyword>
<evidence type="ECO:0008006" key="4">
    <source>
        <dbReference type="Google" id="ProtNLM"/>
    </source>
</evidence>
<dbReference type="AlphaFoldDB" id="A0A4U5N1F9"/>